<protein>
    <submittedName>
        <fullName evidence="2">Uncharacterized protein</fullName>
    </submittedName>
</protein>
<accession>A0A9D5CU12</accession>
<evidence type="ECO:0000313" key="2">
    <source>
        <dbReference type="EMBL" id="KAJ0979273.1"/>
    </source>
</evidence>
<dbReference type="OrthoDB" id="1715700at2759"/>
<comment type="caution">
    <text evidence="2">The sequence shown here is derived from an EMBL/GenBank/DDBJ whole genome shotgun (WGS) entry which is preliminary data.</text>
</comment>
<feature type="compositionally biased region" description="Basic residues" evidence="1">
    <location>
        <begin position="37"/>
        <end position="48"/>
    </location>
</feature>
<evidence type="ECO:0000256" key="1">
    <source>
        <dbReference type="SAM" id="MobiDB-lite"/>
    </source>
</evidence>
<name>A0A9D5CU12_9LILI</name>
<keyword evidence="3" id="KW-1185">Reference proteome</keyword>
<sequence length="166" mass="18415">MNAAAATAGPPLHQISEVSSHRQKQRAQPRSPLTCFSRRRGKFQRLRSVKPPLKPEAASPPSSIVALLPPQPDASAPLRRGKELHCQCPTFIAAAPLWSSEKGIKKGKAQRVRSSGRRKWMIFTNMARFLSVSVTELTVKAPKAIIEVKDLKLDVSKNKWWIQSSS</sequence>
<dbReference type="Proteomes" id="UP001085076">
    <property type="component" value="Miscellaneous, Linkage group lg03"/>
</dbReference>
<dbReference type="EMBL" id="JAGGNH010000003">
    <property type="protein sequence ID" value="KAJ0979273.1"/>
    <property type="molecule type" value="Genomic_DNA"/>
</dbReference>
<proteinExistence type="predicted"/>
<feature type="region of interest" description="Disordered" evidence="1">
    <location>
        <begin position="1"/>
        <end position="80"/>
    </location>
</feature>
<dbReference type="AlphaFoldDB" id="A0A9D5CU12"/>
<gene>
    <name evidence="2" type="ORF">J5N97_014747</name>
</gene>
<reference evidence="2" key="2">
    <citation type="journal article" date="2022" name="Hortic Res">
        <title>The genome of Dioscorea zingiberensis sheds light on the biosynthesis, origin and evolution of the medicinally important diosgenin saponins.</title>
        <authorList>
            <person name="Li Y."/>
            <person name="Tan C."/>
            <person name="Li Z."/>
            <person name="Guo J."/>
            <person name="Li S."/>
            <person name="Chen X."/>
            <person name="Wang C."/>
            <person name="Dai X."/>
            <person name="Yang H."/>
            <person name="Song W."/>
            <person name="Hou L."/>
            <person name="Xu J."/>
            <person name="Tong Z."/>
            <person name="Xu A."/>
            <person name="Yuan X."/>
            <person name="Wang W."/>
            <person name="Yang Q."/>
            <person name="Chen L."/>
            <person name="Sun Z."/>
            <person name="Wang K."/>
            <person name="Pan B."/>
            <person name="Chen J."/>
            <person name="Bao Y."/>
            <person name="Liu F."/>
            <person name="Qi X."/>
            <person name="Gang D.R."/>
            <person name="Wen J."/>
            <person name="Li J."/>
        </authorList>
    </citation>
    <scope>NUCLEOTIDE SEQUENCE</scope>
    <source>
        <strain evidence="2">Dzin_1.0</strain>
    </source>
</reference>
<evidence type="ECO:0000313" key="3">
    <source>
        <dbReference type="Proteomes" id="UP001085076"/>
    </source>
</evidence>
<reference evidence="2" key="1">
    <citation type="submission" date="2021-03" db="EMBL/GenBank/DDBJ databases">
        <authorList>
            <person name="Li Z."/>
            <person name="Yang C."/>
        </authorList>
    </citation>
    <scope>NUCLEOTIDE SEQUENCE</scope>
    <source>
        <strain evidence="2">Dzin_1.0</strain>
        <tissue evidence="2">Leaf</tissue>
    </source>
</reference>
<organism evidence="2 3">
    <name type="scientific">Dioscorea zingiberensis</name>
    <dbReference type="NCBI Taxonomy" id="325984"/>
    <lineage>
        <taxon>Eukaryota</taxon>
        <taxon>Viridiplantae</taxon>
        <taxon>Streptophyta</taxon>
        <taxon>Embryophyta</taxon>
        <taxon>Tracheophyta</taxon>
        <taxon>Spermatophyta</taxon>
        <taxon>Magnoliopsida</taxon>
        <taxon>Liliopsida</taxon>
        <taxon>Dioscoreales</taxon>
        <taxon>Dioscoreaceae</taxon>
        <taxon>Dioscorea</taxon>
    </lineage>
</organism>